<evidence type="ECO:0000313" key="3">
    <source>
        <dbReference type="EMBL" id="MBK5927558.1"/>
    </source>
</evidence>
<dbReference type="Gene3D" id="2.40.30.170">
    <property type="match status" value="1"/>
</dbReference>
<evidence type="ECO:0000313" key="4">
    <source>
        <dbReference type="Proteomes" id="UP000706333"/>
    </source>
</evidence>
<feature type="domain" description="Multidrug resistance protein MdtA-like barrel-sandwich hybrid" evidence="2">
    <location>
        <begin position="77"/>
        <end position="258"/>
    </location>
</feature>
<dbReference type="GO" id="GO:1990281">
    <property type="term" value="C:efflux pump complex"/>
    <property type="evidence" value="ECO:0007669"/>
    <property type="project" value="TreeGrafter"/>
</dbReference>
<protein>
    <submittedName>
        <fullName evidence="3">Efflux transporter periplasmic adaptor subunit</fullName>
    </submittedName>
</protein>
<dbReference type="Pfam" id="PF25917">
    <property type="entry name" value="BSH_RND"/>
    <property type="match status" value="1"/>
</dbReference>
<keyword evidence="1" id="KW-0175">Coiled coil</keyword>
<proteinExistence type="predicted"/>
<dbReference type="InterPro" id="IPR058625">
    <property type="entry name" value="MdtA-like_BSH"/>
</dbReference>
<accession>A0A934TM52</accession>
<comment type="caution">
    <text evidence="3">The sequence shown here is derived from an EMBL/GenBank/DDBJ whole genome shotgun (WGS) entry which is preliminary data.</text>
</comment>
<keyword evidence="4" id="KW-1185">Reference proteome</keyword>
<reference evidence="3" key="2">
    <citation type="journal article" date="2020" name="Microorganisms">
        <title>Osmotic Adaptation and Compatible Solute Biosynthesis of Phototrophic Bacteria as Revealed from Genome Analyses.</title>
        <authorList>
            <person name="Imhoff J.F."/>
            <person name="Rahn T."/>
            <person name="Kunzel S."/>
            <person name="Keller A."/>
            <person name="Neulinger S.C."/>
        </authorList>
    </citation>
    <scope>NUCLEOTIDE SEQUENCE</scope>
    <source>
        <strain evidence="3">LMG 28126</strain>
    </source>
</reference>
<gene>
    <name evidence="3" type="ORF">CCR87_09505</name>
</gene>
<dbReference type="SUPFAM" id="SSF111369">
    <property type="entry name" value="HlyD-like secretion proteins"/>
    <property type="match status" value="1"/>
</dbReference>
<dbReference type="GO" id="GO:0015562">
    <property type="term" value="F:efflux transmembrane transporter activity"/>
    <property type="evidence" value="ECO:0007669"/>
    <property type="project" value="TreeGrafter"/>
</dbReference>
<feature type="non-terminal residue" evidence="3">
    <location>
        <position position="412"/>
    </location>
</feature>
<dbReference type="AlphaFoldDB" id="A0A934TM52"/>
<dbReference type="EMBL" id="NHSD01000259">
    <property type="protein sequence ID" value="MBK5927558.1"/>
    <property type="molecule type" value="Genomic_DNA"/>
</dbReference>
<reference evidence="3" key="1">
    <citation type="submission" date="2017-05" db="EMBL/GenBank/DDBJ databases">
        <authorList>
            <person name="Imhoff J.F."/>
            <person name="Rahn T."/>
            <person name="Kuenzel S."/>
            <person name="Neulinger S.C."/>
        </authorList>
    </citation>
    <scope>NUCLEOTIDE SEQUENCE</scope>
    <source>
        <strain evidence="3">LMG 28126</strain>
    </source>
</reference>
<name>A0A934TM52_9RHOB</name>
<evidence type="ECO:0000256" key="1">
    <source>
        <dbReference type="SAM" id="Coils"/>
    </source>
</evidence>
<dbReference type="Gene3D" id="2.40.50.100">
    <property type="match status" value="1"/>
</dbReference>
<dbReference type="Gene3D" id="1.10.287.470">
    <property type="entry name" value="Helix hairpin bin"/>
    <property type="match status" value="1"/>
</dbReference>
<dbReference type="PANTHER" id="PTHR30469">
    <property type="entry name" value="MULTIDRUG RESISTANCE PROTEIN MDTA"/>
    <property type="match status" value="1"/>
</dbReference>
<dbReference type="Proteomes" id="UP000706333">
    <property type="component" value="Unassembled WGS sequence"/>
</dbReference>
<feature type="coiled-coil region" evidence="1">
    <location>
        <begin position="206"/>
        <end position="233"/>
    </location>
</feature>
<evidence type="ECO:0000259" key="2">
    <source>
        <dbReference type="Pfam" id="PF25917"/>
    </source>
</evidence>
<organism evidence="3 4">
    <name type="scientific">Rhodobaculum claviforme</name>
    <dbReference type="NCBI Taxonomy" id="1549854"/>
    <lineage>
        <taxon>Bacteria</taxon>
        <taxon>Pseudomonadati</taxon>
        <taxon>Pseudomonadota</taxon>
        <taxon>Alphaproteobacteria</taxon>
        <taxon>Rhodobacterales</taxon>
        <taxon>Paracoccaceae</taxon>
        <taxon>Rhodobaculum</taxon>
    </lineage>
</organism>
<sequence>MRFLSRSLMAVFLLSVTLAVLSLAAFVVMDALADRRAAPMPQRPAQERVPAVPVVTLTPGRETPVIDAFGEVHARRTLELRAPAAGRVLEVAAGLQDGADVRAGDLLVRIDPADATTARDLAATDLARAHDELAEARVAVTLAREDVVGAQLQAELRERALARQSDLATRGVGAAAASEEAEIALATARQSVVSRRQALATAEGRVAQAESALARQLIALAEAERRLADTELRAPFDGRLTGVAVVTGGLVGTNERIATLIDPDALEVRFRLSAAQAARLLEPSGAVWPAPVTVTLDLDGVPLVARGRLDRAGPAVGEGQAGRPLHAVLDGGAGLIPGDFVRVAVEEPALEDVARLPSRAVDQAGRVLVLDADARLSEVAVRVLRRQGDTVLVSAPDLAGAEVVAARSAMVG</sequence>
<dbReference type="RefSeq" id="WP_201157319.1">
    <property type="nucleotide sequence ID" value="NZ_NHSD01000259.1"/>
</dbReference>